<dbReference type="GO" id="GO:0000160">
    <property type="term" value="P:phosphorelay signal transduction system"/>
    <property type="evidence" value="ECO:0007669"/>
    <property type="project" value="UniProtKB-KW"/>
</dbReference>
<feature type="domain" description="HTH araC/xylS-type" evidence="11">
    <location>
        <begin position="162"/>
        <end position="260"/>
    </location>
</feature>
<dbReference type="Gene3D" id="3.40.50.2300">
    <property type="match status" value="1"/>
</dbReference>
<dbReference type="Proteomes" id="UP000246114">
    <property type="component" value="Unassembled WGS sequence"/>
</dbReference>
<dbReference type="RefSeq" id="WP_027638985.1">
    <property type="nucleotide sequence ID" value="NZ_BAAACD010000012.1"/>
</dbReference>
<dbReference type="STRING" id="1529.SAMN04487885_10668"/>
<keyword evidence="5" id="KW-0902">Two-component regulatory system</keyword>
<dbReference type="Pfam" id="PF00072">
    <property type="entry name" value="Response_reg"/>
    <property type="match status" value="1"/>
</dbReference>
<proteinExistence type="predicted"/>
<keyword evidence="6" id="KW-0805">Transcription regulation</keyword>
<gene>
    <name evidence="13" type="ORF">DBY38_04395</name>
    <name evidence="14" type="ORF">SAMN04487885_10668</name>
</gene>
<evidence type="ECO:0000256" key="7">
    <source>
        <dbReference type="ARBA" id="ARBA00023125"/>
    </source>
</evidence>
<evidence type="ECO:0000256" key="10">
    <source>
        <dbReference type="PROSITE-ProRule" id="PRU00169"/>
    </source>
</evidence>
<dbReference type="Gene3D" id="1.10.10.60">
    <property type="entry name" value="Homeodomain-like"/>
    <property type="match status" value="2"/>
</dbReference>
<comment type="function">
    <text evidence="9">May play the central regulatory role in sporulation. It may be an element of the effector pathway responsible for the activation of sporulation genes in response to nutritional stress. Spo0A may act in concert with spo0H (a sigma factor) to control the expression of some genes that are critical to the sporulation process.</text>
</comment>
<evidence type="ECO:0000313" key="16">
    <source>
        <dbReference type="Proteomes" id="UP000246114"/>
    </source>
</evidence>
<reference evidence="13 16" key="2">
    <citation type="submission" date="2018-03" db="EMBL/GenBank/DDBJ databases">
        <title>The uncultured portion of the human microbiome is neutrally assembled.</title>
        <authorList>
            <person name="Jeraldo P."/>
            <person name="Boardman L."/>
            <person name="White B.A."/>
            <person name="Nelson H."/>
            <person name="Goldenfeld N."/>
            <person name="Chia N."/>
        </authorList>
    </citation>
    <scope>NUCLEOTIDE SEQUENCE [LARGE SCALE GENOMIC DNA]</scope>
    <source>
        <strain evidence="13">CIM:MAG 903</strain>
    </source>
</reference>
<evidence type="ECO:0000259" key="11">
    <source>
        <dbReference type="PROSITE" id="PS01124"/>
    </source>
</evidence>
<evidence type="ECO:0000256" key="3">
    <source>
        <dbReference type="ARBA" id="ARBA00022490"/>
    </source>
</evidence>
<dbReference type="SUPFAM" id="SSF52172">
    <property type="entry name" value="CheY-like"/>
    <property type="match status" value="1"/>
</dbReference>
<feature type="domain" description="Response regulatory" evidence="12">
    <location>
        <begin position="3"/>
        <end position="119"/>
    </location>
</feature>
<dbReference type="eggNOG" id="COG2207">
    <property type="taxonomic scope" value="Bacteria"/>
</dbReference>
<evidence type="ECO:0000313" key="13">
    <source>
        <dbReference type="EMBL" id="PWL54372.1"/>
    </source>
</evidence>
<dbReference type="SMART" id="SM00448">
    <property type="entry name" value="REC"/>
    <property type="match status" value="1"/>
</dbReference>
<evidence type="ECO:0000256" key="9">
    <source>
        <dbReference type="ARBA" id="ARBA00024867"/>
    </source>
</evidence>
<accession>A0A1I2KQ49</accession>
<evidence type="ECO:0000256" key="8">
    <source>
        <dbReference type="ARBA" id="ARBA00023163"/>
    </source>
</evidence>
<dbReference type="InterPro" id="IPR001789">
    <property type="entry name" value="Sig_transdc_resp-reg_receiver"/>
</dbReference>
<dbReference type="InterPro" id="IPR018060">
    <property type="entry name" value="HTH_AraC"/>
</dbReference>
<keyword evidence="7 13" id="KW-0238">DNA-binding</keyword>
<evidence type="ECO:0000256" key="4">
    <source>
        <dbReference type="ARBA" id="ARBA00022553"/>
    </source>
</evidence>
<evidence type="ECO:0000259" key="12">
    <source>
        <dbReference type="PROSITE" id="PS50110"/>
    </source>
</evidence>
<dbReference type="PRINTS" id="PR00032">
    <property type="entry name" value="HTHARAC"/>
</dbReference>
<dbReference type="EMBL" id="FOOE01000006">
    <property type="protein sequence ID" value="SFF67347.1"/>
    <property type="molecule type" value="Genomic_DNA"/>
</dbReference>
<dbReference type="SMART" id="SM00342">
    <property type="entry name" value="HTH_ARAC"/>
    <property type="match status" value="1"/>
</dbReference>
<organism evidence="14 15">
    <name type="scientific">Clostridium cadaveris</name>
    <dbReference type="NCBI Taxonomy" id="1529"/>
    <lineage>
        <taxon>Bacteria</taxon>
        <taxon>Bacillati</taxon>
        <taxon>Bacillota</taxon>
        <taxon>Clostridia</taxon>
        <taxon>Eubacteriales</taxon>
        <taxon>Clostridiaceae</taxon>
        <taxon>Clostridium</taxon>
    </lineage>
</organism>
<dbReference type="InterPro" id="IPR020449">
    <property type="entry name" value="Tscrpt_reg_AraC-type_HTH"/>
</dbReference>
<dbReference type="GO" id="GO:0005737">
    <property type="term" value="C:cytoplasm"/>
    <property type="evidence" value="ECO:0007669"/>
    <property type="project" value="UniProtKB-SubCell"/>
</dbReference>
<feature type="modified residue" description="4-aspartylphosphate" evidence="10">
    <location>
        <position position="55"/>
    </location>
</feature>
<sequence length="264" mass="30277">MYKVVVVEDSSLLRKGLIFTTPWEDIDCEVIGEAENGIEGAEIIEKLHPDIVITDIKMPGLDGIEMIEKVISKTNTVFIIMSGYSEFEYARSALKLGVKDYLLKPIDDDELLNSIKHACNEIHQKKQLDKLQYQMDKTSDSRIIFFKEYFSCSDTAKSAYVQKAVDYIKINYSNDIGVKDIAKNLMISDSHISRIFKEETGYTIGDYISNYRIKKACKLLSNPSTKIYEIAEQIGYKDQRYFSVTFKKIVGVTPKEFKDKLNNH</sequence>
<dbReference type="InterPro" id="IPR011006">
    <property type="entry name" value="CheY-like_superfamily"/>
</dbReference>
<dbReference type="CDD" id="cd17536">
    <property type="entry name" value="REC_YesN-like"/>
    <property type="match status" value="1"/>
</dbReference>
<evidence type="ECO:0000256" key="1">
    <source>
        <dbReference type="ARBA" id="ARBA00004496"/>
    </source>
</evidence>
<dbReference type="Pfam" id="PF12833">
    <property type="entry name" value="HTH_18"/>
    <property type="match status" value="1"/>
</dbReference>
<dbReference type="GO" id="GO:0003700">
    <property type="term" value="F:DNA-binding transcription factor activity"/>
    <property type="evidence" value="ECO:0007669"/>
    <property type="project" value="InterPro"/>
</dbReference>
<dbReference type="PANTHER" id="PTHR42713">
    <property type="entry name" value="HISTIDINE KINASE-RELATED"/>
    <property type="match status" value="1"/>
</dbReference>
<evidence type="ECO:0000256" key="5">
    <source>
        <dbReference type="ARBA" id="ARBA00023012"/>
    </source>
</evidence>
<dbReference type="AlphaFoldDB" id="A0A1I2KQ49"/>
<reference evidence="14 15" key="1">
    <citation type="submission" date="2016-10" db="EMBL/GenBank/DDBJ databases">
        <authorList>
            <person name="de Groot N.N."/>
        </authorList>
    </citation>
    <scope>NUCLEOTIDE SEQUENCE [LARGE SCALE GENOMIC DNA]</scope>
    <source>
        <strain evidence="14 15">NLAE-zl-G419</strain>
    </source>
</reference>
<evidence type="ECO:0000256" key="2">
    <source>
        <dbReference type="ARBA" id="ARBA00018672"/>
    </source>
</evidence>
<dbReference type="PANTHER" id="PTHR42713:SF3">
    <property type="entry name" value="TRANSCRIPTIONAL REGULATORY PROTEIN HPTR"/>
    <property type="match status" value="1"/>
</dbReference>
<dbReference type="GeneID" id="90543199"/>
<keyword evidence="8" id="KW-0804">Transcription</keyword>
<dbReference type="GO" id="GO:0043565">
    <property type="term" value="F:sequence-specific DNA binding"/>
    <property type="evidence" value="ECO:0007669"/>
    <property type="project" value="InterPro"/>
</dbReference>
<keyword evidence="15" id="KW-1185">Reference proteome</keyword>
<dbReference type="InterPro" id="IPR018062">
    <property type="entry name" value="HTH_AraC-typ_CS"/>
</dbReference>
<evidence type="ECO:0000313" key="15">
    <source>
        <dbReference type="Proteomes" id="UP000182135"/>
    </source>
</evidence>
<protein>
    <recommendedName>
        <fullName evidence="2">Stage 0 sporulation protein A homolog</fullName>
    </recommendedName>
</protein>
<dbReference type="EMBL" id="QAMZ01000023">
    <property type="protein sequence ID" value="PWL54372.1"/>
    <property type="molecule type" value="Genomic_DNA"/>
</dbReference>
<dbReference type="PROSITE" id="PS00041">
    <property type="entry name" value="HTH_ARAC_FAMILY_1"/>
    <property type="match status" value="1"/>
</dbReference>
<dbReference type="InterPro" id="IPR009057">
    <property type="entry name" value="Homeodomain-like_sf"/>
</dbReference>
<name>A0A1I2KQ49_9CLOT</name>
<keyword evidence="3" id="KW-0963">Cytoplasm</keyword>
<keyword evidence="4 10" id="KW-0597">Phosphoprotein</keyword>
<dbReference type="Proteomes" id="UP000182135">
    <property type="component" value="Unassembled WGS sequence"/>
</dbReference>
<comment type="subcellular location">
    <subcellularLocation>
        <location evidence="1">Cytoplasm</location>
    </subcellularLocation>
</comment>
<dbReference type="SUPFAM" id="SSF46689">
    <property type="entry name" value="Homeodomain-like"/>
    <property type="match status" value="2"/>
</dbReference>
<dbReference type="PROSITE" id="PS50110">
    <property type="entry name" value="RESPONSE_REGULATORY"/>
    <property type="match status" value="1"/>
</dbReference>
<dbReference type="OrthoDB" id="1769137at2"/>
<dbReference type="InterPro" id="IPR051552">
    <property type="entry name" value="HptR"/>
</dbReference>
<evidence type="ECO:0000313" key="14">
    <source>
        <dbReference type="EMBL" id="SFF67347.1"/>
    </source>
</evidence>
<dbReference type="PROSITE" id="PS01124">
    <property type="entry name" value="HTH_ARAC_FAMILY_2"/>
    <property type="match status" value="1"/>
</dbReference>
<evidence type="ECO:0000256" key="6">
    <source>
        <dbReference type="ARBA" id="ARBA00023015"/>
    </source>
</evidence>
<dbReference type="eggNOG" id="COG4753">
    <property type="taxonomic scope" value="Bacteria"/>
</dbReference>